<dbReference type="EMBL" id="JAPFFF010000019">
    <property type="protein sequence ID" value="KAK8858242.1"/>
    <property type="molecule type" value="Genomic_DNA"/>
</dbReference>
<evidence type="ECO:0000256" key="1">
    <source>
        <dbReference type="SAM" id="MobiDB-lite"/>
    </source>
</evidence>
<comment type="caution">
    <text evidence="2">The sequence shown here is derived from an EMBL/GenBank/DDBJ whole genome shotgun (WGS) entry which is preliminary data.</text>
</comment>
<proteinExistence type="predicted"/>
<sequence>MIRTGRPAFHIKACFISFVAPNGDIEYYELDQKGELVKSQNKKIIPHHVFKRQTQQIVQNQPVNNQMVQYPINNQQFYPQQANQYQYPLQAQPQFNQQQVFQQQYHLHQQQYNYPNNQPQYHQQLQPQQFGQQTLMQNHEQQESHQSDHPQQPIQQNKNDQLLLSSDSIDATVEDTTSLFYEMEPLNNYDFQDCLELDNGINWCF</sequence>
<name>A0ABR2I8C2_9EUKA</name>
<reference evidence="2 3" key="1">
    <citation type="submission" date="2024-04" db="EMBL/GenBank/DDBJ databases">
        <title>Tritrichomonas musculus Genome.</title>
        <authorList>
            <person name="Alves-Ferreira E."/>
            <person name="Grigg M."/>
            <person name="Lorenzi H."/>
            <person name="Galac M."/>
        </authorList>
    </citation>
    <scope>NUCLEOTIDE SEQUENCE [LARGE SCALE GENOMIC DNA]</scope>
    <source>
        <strain evidence="2 3">EAF2021</strain>
    </source>
</reference>
<evidence type="ECO:0000313" key="3">
    <source>
        <dbReference type="Proteomes" id="UP001470230"/>
    </source>
</evidence>
<accession>A0ABR2I8C2</accession>
<protein>
    <submittedName>
        <fullName evidence="2">Uncharacterized protein</fullName>
    </submittedName>
</protein>
<keyword evidence="3" id="KW-1185">Reference proteome</keyword>
<feature type="region of interest" description="Disordered" evidence="1">
    <location>
        <begin position="133"/>
        <end position="154"/>
    </location>
</feature>
<organism evidence="2 3">
    <name type="scientific">Tritrichomonas musculus</name>
    <dbReference type="NCBI Taxonomy" id="1915356"/>
    <lineage>
        <taxon>Eukaryota</taxon>
        <taxon>Metamonada</taxon>
        <taxon>Parabasalia</taxon>
        <taxon>Tritrichomonadida</taxon>
        <taxon>Tritrichomonadidae</taxon>
        <taxon>Tritrichomonas</taxon>
    </lineage>
</organism>
<evidence type="ECO:0000313" key="2">
    <source>
        <dbReference type="EMBL" id="KAK8858242.1"/>
    </source>
</evidence>
<dbReference type="Proteomes" id="UP001470230">
    <property type="component" value="Unassembled WGS sequence"/>
</dbReference>
<gene>
    <name evidence="2" type="ORF">M9Y10_013343</name>
</gene>